<protein>
    <submittedName>
        <fullName evidence="2">Uncharacterized protein</fullName>
    </submittedName>
</protein>
<name>A0ABM7GPC7_9GAMM</name>
<gene>
    <name evidence="2" type="ORF">HORIV_49920</name>
</gene>
<dbReference type="EMBL" id="AP019416">
    <property type="protein sequence ID" value="BBI52571.1"/>
    <property type="molecule type" value="Genomic_DNA"/>
</dbReference>
<reference evidence="3" key="1">
    <citation type="journal article" date="2019" name="Microbiol. Resour. Announc.">
        <title>Complete Genome Sequence of Halomonas olivaria, a Moderately Halophilic Bacterium Isolated from Olive Processing Effluents, Obtained by Nanopore Sequencing.</title>
        <authorList>
            <person name="Nagata S."/>
            <person name="Ii K.M."/>
            <person name="Tsukimi T."/>
            <person name="Miura M.C."/>
            <person name="Galipon J."/>
            <person name="Arakawa K."/>
        </authorList>
    </citation>
    <scope>NUCLEOTIDE SEQUENCE [LARGE SCALE GENOMIC DNA]</scope>
    <source>
        <strain evidence="3">TYRC17</strain>
    </source>
</reference>
<evidence type="ECO:0000256" key="1">
    <source>
        <dbReference type="SAM" id="Phobius"/>
    </source>
</evidence>
<evidence type="ECO:0000313" key="2">
    <source>
        <dbReference type="EMBL" id="BBI52571.1"/>
    </source>
</evidence>
<accession>A0ABM7GPC7</accession>
<dbReference type="Proteomes" id="UP000289555">
    <property type="component" value="Chromosome"/>
</dbReference>
<organism evidence="2 3">
    <name type="scientific">Vreelandella olivaria</name>
    <dbReference type="NCBI Taxonomy" id="390919"/>
    <lineage>
        <taxon>Bacteria</taxon>
        <taxon>Pseudomonadati</taxon>
        <taxon>Pseudomonadota</taxon>
        <taxon>Gammaproteobacteria</taxon>
        <taxon>Oceanospirillales</taxon>
        <taxon>Halomonadaceae</taxon>
        <taxon>Vreelandella</taxon>
    </lineage>
</organism>
<evidence type="ECO:0000313" key="3">
    <source>
        <dbReference type="Proteomes" id="UP000289555"/>
    </source>
</evidence>
<keyword evidence="1" id="KW-0472">Membrane</keyword>
<keyword evidence="1" id="KW-0812">Transmembrane</keyword>
<sequence length="73" mass="8149">MVGTALVPIRLFGHYCAKLKAASVLAGQKAEEGFMRRLTPLLSSEFWLRHHTSGLMMVFAVLLAALMMWEGQQ</sequence>
<proteinExistence type="predicted"/>
<keyword evidence="3" id="KW-1185">Reference proteome</keyword>
<keyword evidence="1" id="KW-1133">Transmembrane helix</keyword>
<feature type="transmembrane region" description="Helical" evidence="1">
    <location>
        <begin position="46"/>
        <end position="69"/>
    </location>
</feature>